<keyword evidence="3" id="KW-0067">ATP-binding</keyword>
<organism evidence="6 7">
    <name type="scientific">Durusdinium trenchii</name>
    <dbReference type="NCBI Taxonomy" id="1381693"/>
    <lineage>
        <taxon>Eukaryota</taxon>
        <taxon>Sar</taxon>
        <taxon>Alveolata</taxon>
        <taxon>Dinophyceae</taxon>
        <taxon>Suessiales</taxon>
        <taxon>Symbiodiniaceae</taxon>
        <taxon>Durusdinium</taxon>
    </lineage>
</organism>
<dbReference type="InterPro" id="IPR014001">
    <property type="entry name" value="Helicase_ATP-bd"/>
</dbReference>
<feature type="domain" description="Helicase ATP-binding" evidence="5">
    <location>
        <begin position="3"/>
        <end position="112"/>
    </location>
</feature>
<protein>
    <submittedName>
        <fullName evidence="6">Uncharacterized protein</fullName>
    </submittedName>
</protein>
<dbReference type="Gene3D" id="3.40.50.10810">
    <property type="entry name" value="Tandem AAA-ATPase domain"/>
    <property type="match status" value="1"/>
</dbReference>
<feature type="domain" description="SAP" evidence="4">
    <location>
        <begin position="190"/>
        <end position="224"/>
    </location>
</feature>
<dbReference type="Pfam" id="PF00176">
    <property type="entry name" value="SNF2-rel_dom"/>
    <property type="match status" value="1"/>
</dbReference>
<comment type="caution">
    <text evidence="6">The sequence shown here is derived from an EMBL/GenBank/DDBJ whole genome shotgun (WGS) entry which is preliminary data.</text>
</comment>
<evidence type="ECO:0000256" key="3">
    <source>
        <dbReference type="ARBA" id="ARBA00022840"/>
    </source>
</evidence>
<dbReference type="SMART" id="SM00487">
    <property type="entry name" value="DEXDc"/>
    <property type="match status" value="1"/>
</dbReference>
<keyword evidence="7" id="KW-1185">Reference proteome</keyword>
<evidence type="ECO:0000259" key="5">
    <source>
        <dbReference type="PROSITE" id="PS51192"/>
    </source>
</evidence>
<dbReference type="InterPro" id="IPR027417">
    <property type="entry name" value="P-loop_NTPase"/>
</dbReference>
<dbReference type="PROSITE" id="PS50800">
    <property type="entry name" value="SAP"/>
    <property type="match status" value="1"/>
</dbReference>
<keyword evidence="1" id="KW-0547">Nucleotide-binding</keyword>
<dbReference type="SUPFAM" id="SSF68906">
    <property type="entry name" value="SAP domain"/>
    <property type="match status" value="1"/>
</dbReference>
<dbReference type="PANTHER" id="PTHR45626">
    <property type="entry name" value="TRANSCRIPTION TERMINATION FACTOR 2-RELATED"/>
    <property type="match status" value="1"/>
</dbReference>
<dbReference type="SUPFAM" id="SSF52540">
    <property type="entry name" value="P-loop containing nucleoside triphosphate hydrolases"/>
    <property type="match status" value="1"/>
</dbReference>
<dbReference type="EMBL" id="CAXAMN010016446">
    <property type="protein sequence ID" value="CAK9048236.1"/>
    <property type="molecule type" value="Genomic_DNA"/>
</dbReference>
<dbReference type="InterPro" id="IPR036361">
    <property type="entry name" value="SAP_dom_sf"/>
</dbReference>
<evidence type="ECO:0000259" key="4">
    <source>
        <dbReference type="PROSITE" id="PS50800"/>
    </source>
</evidence>
<keyword evidence="2" id="KW-0378">Hydrolase</keyword>
<reference evidence="6 7" key="1">
    <citation type="submission" date="2024-02" db="EMBL/GenBank/DDBJ databases">
        <authorList>
            <person name="Chen Y."/>
            <person name="Shah S."/>
            <person name="Dougan E. K."/>
            <person name="Thang M."/>
            <person name="Chan C."/>
        </authorList>
    </citation>
    <scope>NUCLEOTIDE SEQUENCE [LARGE SCALE GENOMIC DNA]</scope>
</reference>
<dbReference type="InterPro" id="IPR003034">
    <property type="entry name" value="SAP_dom"/>
</dbReference>
<name>A0ABP0M9S8_9DINO</name>
<dbReference type="PROSITE" id="PS51192">
    <property type="entry name" value="HELICASE_ATP_BIND_1"/>
    <property type="match status" value="1"/>
</dbReference>
<dbReference type="InterPro" id="IPR050628">
    <property type="entry name" value="SNF2_RAD54_helicase_TF"/>
</dbReference>
<dbReference type="Proteomes" id="UP001642484">
    <property type="component" value="Unassembled WGS sequence"/>
</dbReference>
<dbReference type="InterPro" id="IPR038718">
    <property type="entry name" value="SNF2-like_sf"/>
</dbReference>
<dbReference type="InterPro" id="IPR000330">
    <property type="entry name" value="SNF2_N"/>
</dbReference>
<evidence type="ECO:0000256" key="2">
    <source>
        <dbReference type="ARBA" id="ARBA00022801"/>
    </source>
</evidence>
<proteinExistence type="predicted"/>
<evidence type="ECO:0000313" key="6">
    <source>
        <dbReference type="EMBL" id="CAK9048236.1"/>
    </source>
</evidence>
<dbReference type="PANTHER" id="PTHR45626:SF12">
    <property type="entry name" value="DNA REPAIR PROTEIN RAD16"/>
    <property type="match status" value="1"/>
</dbReference>
<sequence>MCHQEESSVRGGILADEMGMGKTIQAISLLLARPIKGPCLVICPMAAVNQWMKEIEKFTKKGTLKTLVYHGSEKGRVATQFKKCDVVITTYQTLESDYRREAHKHRVKCRYCGKLFMPEKTAAKKAMQSMGIGPSKSSSSTDTPPTITNIYRDFMKQAGVDVKSKGYWNVMKETRERRAGPVNRVGHAERPAVPGAELVDLCEKKGLDSSGRKPELVDRLMDFAVRGKTDEPVKKARVVARREAGRGETGRGSPNGG</sequence>
<evidence type="ECO:0000313" key="7">
    <source>
        <dbReference type="Proteomes" id="UP001642484"/>
    </source>
</evidence>
<gene>
    <name evidence="6" type="ORF">CCMP2556_LOCUS24865</name>
</gene>
<dbReference type="Gene3D" id="1.10.720.30">
    <property type="entry name" value="SAP domain"/>
    <property type="match status" value="1"/>
</dbReference>
<evidence type="ECO:0000256" key="1">
    <source>
        <dbReference type="ARBA" id="ARBA00022741"/>
    </source>
</evidence>
<accession>A0ABP0M9S8</accession>
<dbReference type="Pfam" id="PF02037">
    <property type="entry name" value="SAP"/>
    <property type="match status" value="1"/>
</dbReference>